<dbReference type="EMBL" id="MDYQ01000126">
    <property type="protein sequence ID" value="PRP81403.1"/>
    <property type="molecule type" value="Genomic_DNA"/>
</dbReference>
<dbReference type="GO" id="GO:0005759">
    <property type="term" value="C:mitochondrial matrix"/>
    <property type="evidence" value="ECO:0007669"/>
    <property type="project" value="TreeGrafter"/>
</dbReference>
<keyword evidence="7" id="KW-1185">Reference proteome</keyword>
<dbReference type="Proteomes" id="UP000241769">
    <property type="component" value="Unassembled WGS sequence"/>
</dbReference>
<comment type="catalytic activity">
    <reaction evidence="4">
        <text>DNA(n) + a 2'-deoxyribonucleoside 5'-triphosphate = DNA(n+1) + diphosphate</text>
        <dbReference type="Rhea" id="RHEA:22508"/>
        <dbReference type="Rhea" id="RHEA-COMP:17339"/>
        <dbReference type="Rhea" id="RHEA-COMP:17340"/>
        <dbReference type="ChEBI" id="CHEBI:33019"/>
        <dbReference type="ChEBI" id="CHEBI:61560"/>
        <dbReference type="ChEBI" id="CHEBI:173112"/>
        <dbReference type="EC" id="2.7.7.7"/>
    </reaction>
    <physiologicalReaction direction="left-to-right" evidence="4">
        <dbReference type="Rhea" id="RHEA:22509"/>
    </physiologicalReaction>
</comment>
<dbReference type="GO" id="GO:0003887">
    <property type="term" value="F:DNA-directed DNA polymerase activity"/>
    <property type="evidence" value="ECO:0007669"/>
    <property type="project" value="UniProtKB-EC"/>
</dbReference>
<feature type="region of interest" description="Disordered" evidence="5">
    <location>
        <begin position="1"/>
        <end position="22"/>
    </location>
</feature>
<name>A0A2P6NBT6_9EUKA</name>
<dbReference type="PANTHER" id="PTHR31399:SF0">
    <property type="entry name" value="DNA-DIRECTED PRIMASE_POLYMERASE PROTEIN"/>
    <property type="match status" value="1"/>
</dbReference>
<comment type="catalytic activity">
    <reaction evidence="2">
        <text>ssDNA + n NTP = ssDNA/pppN(pN)n-1 hybrid + (n-1) diphosphate.</text>
        <dbReference type="EC" id="2.7.7.102"/>
    </reaction>
</comment>
<evidence type="ECO:0000256" key="5">
    <source>
        <dbReference type="SAM" id="MobiDB-lite"/>
    </source>
</evidence>
<evidence type="ECO:0000256" key="1">
    <source>
        <dbReference type="ARBA" id="ARBA00026139"/>
    </source>
</evidence>
<protein>
    <recommendedName>
        <fullName evidence="1">DNA-directed primase/polymerase protein</fullName>
        <ecNumber evidence="3">2.7.7.102</ecNumber>
    </recommendedName>
</protein>
<dbReference type="GO" id="GO:0009411">
    <property type="term" value="P:response to UV"/>
    <property type="evidence" value="ECO:0007669"/>
    <property type="project" value="TreeGrafter"/>
</dbReference>
<dbReference type="Pfam" id="PF03121">
    <property type="entry name" value="Herpes_UL52"/>
    <property type="match status" value="1"/>
</dbReference>
<dbReference type="GO" id="GO:0031297">
    <property type="term" value="P:replication fork processing"/>
    <property type="evidence" value="ECO:0007669"/>
    <property type="project" value="TreeGrafter"/>
</dbReference>
<evidence type="ECO:0000256" key="4">
    <source>
        <dbReference type="ARBA" id="ARBA00047303"/>
    </source>
</evidence>
<sequence>MSATPGRYDGTSSHNPPFHTPGWESAALLILEASFEETEDDLHDVLKDREDATVFQRPQIIYGNKRGRDETYEERGREKRVARTPEQIRAITPNIFYSSPSRNPWPTPAEIETRKYLHRVTGKSPKEERYAPNQSSSPKKREEPPPQPKPVIIREFYKQSLAFDFVREQKKNGKHLHVFAVEKPLSAEDAASGHANGGRKYFTCTYDQLWKKILNTKEQERHFYEVIPEGSQCHMYFDLEYLKEFNWLSEENRMVDTLLRCIQAELYHQFQLQTIIQGQKPYPDFAGSGRFNDKPIDIRVVDLTSTTDAKFSRHLILRLEDTCWKDNVSLGNFIDLLVLKIKREIERRQNATNDEPGWATHVDTEDLENMFVTTDKQPSTFFADLGVYTRNRNFRLYGSSKIPLVEQKALGKSLYWLREFENEEELFYASLICNTPDTDDKRVRILSINEQKKVKRVNTRVTQATEDVDPFDGESAPRELHYWGNYATSPFPELDQFVSNSNLVLGPEKKGIIKSWLYYPRTQYILYNVQRNRFCFHIGREHKSNGIFVVANFVRGIIYQKCHDTDCKTADFRATEESIPLEIMSLLPTEAVDQDVIKSIPQANQENKSEEGKVEELAKEGVP</sequence>
<evidence type="ECO:0000313" key="6">
    <source>
        <dbReference type="EMBL" id="PRP81403.1"/>
    </source>
</evidence>
<accession>A0A2P6NBT6</accession>
<evidence type="ECO:0000256" key="3">
    <source>
        <dbReference type="ARBA" id="ARBA00044768"/>
    </source>
</evidence>
<evidence type="ECO:0000313" key="7">
    <source>
        <dbReference type="Proteomes" id="UP000241769"/>
    </source>
</evidence>
<dbReference type="InterPro" id="IPR044917">
    <property type="entry name" value="PRIMPOL"/>
</dbReference>
<feature type="region of interest" description="Disordered" evidence="5">
    <location>
        <begin position="99"/>
        <end position="150"/>
    </location>
</feature>
<dbReference type="PANTHER" id="PTHR31399">
    <property type="entry name" value="DNA-DIRECTED PRIMASE / POLYMERASE PROTEIN"/>
    <property type="match status" value="1"/>
</dbReference>
<dbReference type="GO" id="GO:0006264">
    <property type="term" value="P:mitochondrial DNA replication"/>
    <property type="evidence" value="ECO:0007669"/>
    <property type="project" value="TreeGrafter"/>
</dbReference>
<dbReference type="GO" id="GO:0005634">
    <property type="term" value="C:nucleus"/>
    <property type="evidence" value="ECO:0007669"/>
    <property type="project" value="TreeGrafter"/>
</dbReference>
<feature type="region of interest" description="Disordered" evidence="5">
    <location>
        <begin position="601"/>
        <end position="623"/>
    </location>
</feature>
<dbReference type="GO" id="GO:0042276">
    <property type="term" value="P:error-prone translesion synthesis"/>
    <property type="evidence" value="ECO:0007669"/>
    <property type="project" value="InterPro"/>
</dbReference>
<reference evidence="6 7" key="1">
    <citation type="journal article" date="2018" name="Genome Biol. Evol.">
        <title>Multiple Roots of Fruiting Body Formation in Amoebozoa.</title>
        <authorList>
            <person name="Hillmann F."/>
            <person name="Forbes G."/>
            <person name="Novohradska S."/>
            <person name="Ferling I."/>
            <person name="Riege K."/>
            <person name="Groth M."/>
            <person name="Westermann M."/>
            <person name="Marz M."/>
            <person name="Spaller T."/>
            <person name="Winckler T."/>
            <person name="Schaap P."/>
            <person name="Glockner G."/>
        </authorList>
    </citation>
    <scope>NUCLEOTIDE SEQUENCE [LARGE SCALE GENOMIC DNA]</scope>
    <source>
        <strain evidence="6 7">Jena</strain>
    </source>
</reference>
<dbReference type="GO" id="GO:0003682">
    <property type="term" value="F:chromatin binding"/>
    <property type="evidence" value="ECO:0007669"/>
    <property type="project" value="TreeGrafter"/>
</dbReference>
<dbReference type="AlphaFoldDB" id="A0A2P6NBT6"/>
<comment type="caution">
    <text evidence="6">The sequence shown here is derived from an EMBL/GenBank/DDBJ whole genome shotgun (WGS) entry which is preliminary data.</text>
</comment>
<evidence type="ECO:0000256" key="2">
    <source>
        <dbReference type="ARBA" id="ARBA00044677"/>
    </source>
</evidence>
<dbReference type="OrthoDB" id="5988181at2759"/>
<dbReference type="STRING" id="1890364.A0A2P6NBT6"/>
<dbReference type="EC" id="2.7.7.102" evidence="3"/>
<dbReference type="InParanoid" id="A0A2P6NBT6"/>
<organism evidence="6 7">
    <name type="scientific">Planoprotostelium fungivorum</name>
    <dbReference type="NCBI Taxonomy" id="1890364"/>
    <lineage>
        <taxon>Eukaryota</taxon>
        <taxon>Amoebozoa</taxon>
        <taxon>Evosea</taxon>
        <taxon>Variosea</taxon>
        <taxon>Cavosteliida</taxon>
        <taxon>Cavosteliaceae</taxon>
        <taxon>Planoprotostelium</taxon>
    </lineage>
</organism>
<feature type="compositionally biased region" description="Basic and acidic residues" evidence="5">
    <location>
        <begin position="607"/>
        <end position="623"/>
    </location>
</feature>
<proteinExistence type="predicted"/>
<gene>
    <name evidence="6" type="ORF">PROFUN_11024</name>
</gene>